<protein>
    <recommendedName>
        <fullName evidence="6">Protein kinase domain-containing protein</fullName>
    </recommendedName>
</protein>
<evidence type="ECO:0000256" key="4">
    <source>
        <dbReference type="ARBA" id="ARBA00022777"/>
    </source>
</evidence>
<keyword evidence="8" id="KW-1185">Reference proteome</keyword>
<dbReference type="PROSITE" id="PS00108">
    <property type="entry name" value="PROTEIN_KINASE_ST"/>
    <property type="match status" value="1"/>
</dbReference>
<dbReference type="Gene3D" id="1.10.510.10">
    <property type="entry name" value="Transferase(Phosphotransferase) domain 1"/>
    <property type="match status" value="1"/>
</dbReference>
<evidence type="ECO:0000256" key="1">
    <source>
        <dbReference type="ARBA" id="ARBA00022527"/>
    </source>
</evidence>
<reference evidence="7" key="2">
    <citation type="journal article" date="2020" name="Nat. Commun.">
        <title>Large-scale genome sequencing of mycorrhizal fungi provides insights into the early evolution of symbiotic traits.</title>
        <authorList>
            <person name="Miyauchi S."/>
            <person name="Kiss E."/>
            <person name="Kuo A."/>
            <person name="Drula E."/>
            <person name="Kohler A."/>
            <person name="Sanchez-Garcia M."/>
            <person name="Morin E."/>
            <person name="Andreopoulos B."/>
            <person name="Barry K.W."/>
            <person name="Bonito G."/>
            <person name="Buee M."/>
            <person name="Carver A."/>
            <person name="Chen C."/>
            <person name="Cichocki N."/>
            <person name="Clum A."/>
            <person name="Culley D."/>
            <person name="Crous P.W."/>
            <person name="Fauchery L."/>
            <person name="Girlanda M."/>
            <person name="Hayes R.D."/>
            <person name="Keri Z."/>
            <person name="LaButti K."/>
            <person name="Lipzen A."/>
            <person name="Lombard V."/>
            <person name="Magnuson J."/>
            <person name="Maillard F."/>
            <person name="Murat C."/>
            <person name="Nolan M."/>
            <person name="Ohm R.A."/>
            <person name="Pangilinan J."/>
            <person name="Pereira M.F."/>
            <person name="Perotto S."/>
            <person name="Peter M."/>
            <person name="Pfister S."/>
            <person name="Riley R."/>
            <person name="Sitrit Y."/>
            <person name="Stielow J.B."/>
            <person name="Szollosi G."/>
            <person name="Zifcakova L."/>
            <person name="Stursova M."/>
            <person name="Spatafora J.W."/>
            <person name="Tedersoo L."/>
            <person name="Vaario L.M."/>
            <person name="Yamada A."/>
            <person name="Yan M."/>
            <person name="Wang P."/>
            <person name="Xu J."/>
            <person name="Bruns T."/>
            <person name="Baldrian P."/>
            <person name="Vilgalys R."/>
            <person name="Dunand C."/>
            <person name="Henrissat B."/>
            <person name="Grigoriev I.V."/>
            <person name="Hibbett D."/>
            <person name="Nagy L.G."/>
            <person name="Martin F.M."/>
        </authorList>
    </citation>
    <scope>NUCLEOTIDE SEQUENCE</scope>
    <source>
        <strain evidence="7">BED1</strain>
    </source>
</reference>
<gene>
    <name evidence="7" type="ORF">L210DRAFT_3578941</name>
</gene>
<organism evidence="7 8">
    <name type="scientific">Boletus edulis BED1</name>
    <dbReference type="NCBI Taxonomy" id="1328754"/>
    <lineage>
        <taxon>Eukaryota</taxon>
        <taxon>Fungi</taxon>
        <taxon>Dikarya</taxon>
        <taxon>Basidiomycota</taxon>
        <taxon>Agaricomycotina</taxon>
        <taxon>Agaricomycetes</taxon>
        <taxon>Agaricomycetidae</taxon>
        <taxon>Boletales</taxon>
        <taxon>Boletineae</taxon>
        <taxon>Boletaceae</taxon>
        <taxon>Boletoideae</taxon>
        <taxon>Boletus</taxon>
    </lineage>
</organism>
<feature type="domain" description="Protein kinase" evidence="6">
    <location>
        <begin position="1"/>
        <end position="73"/>
    </location>
</feature>
<dbReference type="GO" id="GO:0005524">
    <property type="term" value="F:ATP binding"/>
    <property type="evidence" value="ECO:0007669"/>
    <property type="project" value="UniProtKB-KW"/>
</dbReference>
<keyword evidence="5" id="KW-0067">ATP-binding</keyword>
<evidence type="ECO:0000259" key="6">
    <source>
        <dbReference type="PROSITE" id="PS50011"/>
    </source>
</evidence>
<dbReference type="Pfam" id="PF00069">
    <property type="entry name" value="Pkinase"/>
    <property type="match status" value="1"/>
</dbReference>
<dbReference type="PANTHER" id="PTHR24345:SF0">
    <property type="entry name" value="CELL CYCLE SERINE_THREONINE-PROTEIN KINASE CDC5_MSD2"/>
    <property type="match status" value="1"/>
</dbReference>
<dbReference type="AlphaFoldDB" id="A0AAD4BCT5"/>
<evidence type="ECO:0000313" key="7">
    <source>
        <dbReference type="EMBL" id="KAF8418621.1"/>
    </source>
</evidence>
<evidence type="ECO:0000256" key="2">
    <source>
        <dbReference type="ARBA" id="ARBA00022679"/>
    </source>
</evidence>
<dbReference type="GO" id="GO:0005634">
    <property type="term" value="C:nucleus"/>
    <property type="evidence" value="ECO:0007669"/>
    <property type="project" value="TreeGrafter"/>
</dbReference>
<reference evidence="7" key="1">
    <citation type="submission" date="2019-10" db="EMBL/GenBank/DDBJ databases">
        <authorList>
            <consortium name="DOE Joint Genome Institute"/>
            <person name="Kuo A."/>
            <person name="Miyauchi S."/>
            <person name="Kiss E."/>
            <person name="Drula E."/>
            <person name="Kohler A."/>
            <person name="Sanchez-Garcia M."/>
            <person name="Andreopoulos B."/>
            <person name="Barry K.W."/>
            <person name="Bonito G."/>
            <person name="Buee M."/>
            <person name="Carver A."/>
            <person name="Chen C."/>
            <person name="Cichocki N."/>
            <person name="Clum A."/>
            <person name="Culley D."/>
            <person name="Crous P.W."/>
            <person name="Fauchery L."/>
            <person name="Girlanda M."/>
            <person name="Hayes R."/>
            <person name="Keri Z."/>
            <person name="LaButti K."/>
            <person name="Lipzen A."/>
            <person name="Lombard V."/>
            <person name="Magnuson J."/>
            <person name="Maillard F."/>
            <person name="Morin E."/>
            <person name="Murat C."/>
            <person name="Nolan M."/>
            <person name="Ohm R."/>
            <person name="Pangilinan J."/>
            <person name="Pereira M."/>
            <person name="Perotto S."/>
            <person name="Peter M."/>
            <person name="Riley R."/>
            <person name="Sitrit Y."/>
            <person name="Stielow B."/>
            <person name="Szollosi G."/>
            <person name="Zifcakova L."/>
            <person name="Stursova M."/>
            <person name="Spatafora J.W."/>
            <person name="Tedersoo L."/>
            <person name="Vaario L.-M."/>
            <person name="Yamada A."/>
            <person name="Yan M."/>
            <person name="Wang P."/>
            <person name="Xu J."/>
            <person name="Bruns T."/>
            <person name="Baldrian P."/>
            <person name="Vilgalys R."/>
            <person name="Henrissat B."/>
            <person name="Grigoriev I.V."/>
            <person name="Hibbett D."/>
            <person name="Nagy L.G."/>
            <person name="Martin F.M."/>
        </authorList>
    </citation>
    <scope>NUCLEOTIDE SEQUENCE</scope>
    <source>
        <strain evidence="7">BED1</strain>
    </source>
</reference>
<name>A0AAD4BCT5_BOLED</name>
<evidence type="ECO:0000313" key="8">
    <source>
        <dbReference type="Proteomes" id="UP001194468"/>
    </source>
</evidence>
<dbReference type="InterPro" id="IPR008271">
    <property type="entry name" value="Ser/Thr_kinase_AS"/>
</dbReference>
<dbReference type="EMBL" id="WHUW01000193">
    <property type="protein sequence ID" value="KAF8418621.1"/>
    <property type="molecule type" value="Genomic_DNA"/>
</dbReference>
<sequence length="73" mass="8177">MTTVEDHVGFRAIPESKVLQVCLGHIKGVAYLHEHLIAHRDIKPDNLVVDNNFNLKIINFDCNASRGRGRGGR</sequence>
<keyword evidence="1" id="KW-0723">Serine/threonine-protein kinase</keyword>
<dbReference type="InterPro" id="IPR011009">
    <property type="entry name" value="Kinase-like_dom_sf"/>
</dbReference>
<dbReference type="Proteomes" id="UP001194468">
    <property type="component" value="Unassembled WGS sequence"/>
</dbReference>
<keyword evidence="2" id="KW-0808">Transferase</keyword>
<evidence type="ECO:0000256" key="3">
    <source>
        <dbReference type="ARBA" id="ARBA00022741"/>
    </source>
</evidence>
<dbReference type="SUPFAM" id="SSF56112">
    <property type="entry name" value="Protein kinase-like (PK-like)"/>
    <property type="match status" value="1"/>
</dbReference>
<keyword evidence="3" id="KW-0547">Nucleotide-binding</keyword>
<accession>A0AAD4BCT5</accession>
<dbReference type="GO" id="GO:0004674">
    <property type="term" value="F:protein serine/threonine kinase activity"/>
    <property type="evidence" value="ECO:0007669"/>
    <property type="project" value="UniProtKB-KW"/>
</dbReference>
<dbReference type="PANTHER" id="PTHR24345">
    <property type="entry name" value="SERINE/THREONINE-PROTEIN KINASE PLK"/>
    <property type="match status" value="1"/>
</dbReference>
<keyword evidence="4" id="KW-0418">Kinase</keyword>
<comment type="caution">
    <text evidence="7">The sequence shown here is derived from an EMBL/GenBank/DDBJ whole genome shotgun (WGS) entry which is preliminary data.</text>
</comment>
<dbReference type="PROSITE" id="PS50011">
    <property type="entry name" value="PROTEIN_KINASE_DOM"/>
    <property type="match status" value="1"/>
</dbReference>
<dbReference type="InterPro" id="IPR000719">
    <property type="entry name" value="Prot_kinase_dom"/>
</dbReference>
<proteinExistence type="predicted"/>
<evidence type="ECO:0000256" key="5">
    <source>
        <dbReference type="ARBA" id="ARBA00022840"/>
    </source>
</evidence>